<dbReference type="FunFam" id="1.10.246.130:FF:000001">
    <property type="entry name" value="Gamma-glutamyltransferase 5 isoform 1"/>
    <property type="match status" value="1"/>
</dbReference>
<feature type="active site" description="Nucleophile" evidence="2">
    <location>
        <position position="138"/>
    </location>
</feature>
<dbReference type="Bgee" id="ENSNBRG00000000617">
    <property type="expression patterns" value="Expressed in mesonephros and 1 other cell type or tissue"/>
</dbReference>
<reference evidence="4" key="1">
    <citation type="submission" date="2025-08" db="UniProtKB">
        <authorList>
            <consortium name="Ensembl"/>
        </authorList>
    </citation>
    <scope>IDENTIFICATION</scope>
</reference>
<feature type="binding site" evidence="3">
    <location>
        <position position="231"/>
    </location>
    <ligand>
        <name>L-glutamate</name>
        <dbReference type="ChEBI" id="CHEBI:29985"/>
    </ligand>
</feature>
<feature type="binding site" evidence="3">
    <location>
        <position position="180"/>
    </location>
    <ligand>
        <name>L-glutamate</name>
        <dbReference type="ChEBI" id="CHEBI:29985"/>
    </ligand>
</feature>
<dbReference type="InterPro" id="IPR043137">
    <property type="entry name" value="GGT_ssub_C"/>
</dbReference>
<comment type="similarity">
    <text evidence="1">Belongs to the gamma-glutamyltransferase family.</text>
</comment>
<dbReference type="Gene3D" id="1.10.246.130">
    <property type="match status" value="1"/>
</dbReference>
<dbReference type="PRINTS" id="PR01210">
    <property type="entry name" value="GGTRANSPTASE"/>
</dbReference>
<sequence length="307" mass="33573">MRCVVFSFAQQIHLFQCFCSGGNLTLEDLASCKVTVTDAWNMSLGEYQMHFPLPPAGGALLTFILNIMKGSNRHRLLTLKFANGLKKHIRDPNFSSDKMAKNLTEDRFANHIRSLISSDKTHDSQYYGKNSYLDSIGTTHVSVLAEDGSAVSVTSSINDEFGSNVLSSSTGIILNNHLNDFCEIHGDILNSSFSCYSRSLLYFSGEQPPSNMAPSVLKSQSTTLVIGGSGAEMIPPAVASALMNHLWFGKNLKEAIDTLVVLVDSQSEVKLESKLEKVIFSVYLNDTLIISTSLVPSESLSSLPCRM</sequence>
<evidence type="ECO:0000313" key="4">
    <source>
        <dbReference type="Ensembl" id="ENSNBRP00000000685.1"/>
    </source>
</evidence>
<dbReference type="PANTHER" id="PTHR45027">
    <property type="entry name" value="PUTATIVE GLUTATHIONE HYDROLASE LIGHT CHAIN"/>
    <property type="match status" value="1"/>
</dbReference>
<dbReference type="Ensembl" id="ENSNBRT00000000731.1">
    <property type="protein sequence ID" value="ENSNBRP00000000685.1"/>
    <property type="gene ID" value="ENSNBRG00000000617.1"/>
</dbReference>
<dbReference type="InterPro" id="IPR043138">
    <property type="entry name" value="GGT_lsub"/>
</dbReference>
<evidence type="ECO:0000256" key="1">
    <source>
        <dbReference type="ARBA" id="ARBA00009381"/>
    </source>
</evidence>
<dbReference type="Gene3D" id="3.60.20.40">
    <property type="match status" value="1"/>
</dbReference>
<dbReference type="GO" id="GO:0006751">
    <property type="term" value="P:glutathione catabolic process"/>
    <property type="evidence" value="ECO:0007669"/>
    <property type="project" value="InterPro"/>
</dbReference>
<name>A0A3Q4FYT0_NEOBR</name>
<organism evidence="4 5">
    <name type="scientific">Neolamprologus brichardi</name>
    <name type="common">Fairy cichlid</name>
    <name type="synonym">Lamprologus brichardi</name>
    <dbReference type="NCBI Taxonomy" id="32507"/>
    <lineage>
        <taxon>Eukaryota</taxon>
        <taxon>Metazoa</taxon>
        <taxon>Chordata</taxon>
        <taxon>Craniata</taxon>
        <taxon>Vertebrata</taxon>
        <taxon>Euteleostomi</taxon>
        <taxon>Actinopterygii</taxon>
        <taxon>Neopterygii</taxon>
        <taxon>Teleostei</taxon>
        <taxon>Neoteleostei</taxon>
        <taxon>Acanthomorphata</taxon>
        <taxon>Ovalentaria</taxon>
        <taxon>Cichlomorphae</taxon>
        <taxon>Cichliformes</taxon>
        <taxon>Cichlidae</taxon>
        <taxon>African cichlids</taxon>
        <taxon>Pseudocrenilabrinae</taxon>
        <taxon>Lamprologini</taxon>
        <taxon>Neolamprologus</taxon>
    </lineage>
</organism>
<proteinExistence type="inferred from homology"/>
<dbReference type="GO" id="GO:0036374">
    <property type="term" value="F:glutathione hydrolase activity"/>
    <property type="evidence" value="ECO:0007669"/>
    <property type="project" value="InterPro"/>
</dbReference>
<dbReference type="PANTHER" id="PTHR45027:SF2">
    <property type="entry name" value="GAMMA-GLUTAMYLTRANSFERASE 5"/>
    <property type="match status" value="1"/>
</dbReference>
<dbReference type="SUPFAM" id="SSF56235">
    <property type="entry name" value="N-terminal nucleophile aminohydrolases (Ntn hydrolases)"/>
    <property type="match status" value="1"/>
</dbReference>
<evidence type="ECO:0000313" key="5">
    <source>
        <dbReference type="Proteomes" id="UP000261580"/>
    </source>
</evidence>
<dbReference type="AlphaFoldDB" id="A0A3Q4FYT0"/>
<accession>A0A3Q4FYT0</accession>
<dbReference type="STRING" id="32507.ENSNBRP00000000685"/>
<dbReference type="InterPro" id="IPR029055">
    <property type="entry name" value="Ntn_hydrolases_N"/>
</dbReference>
<dbReference type="Pfam" id="PF01019">
    <property type="entry name" value="G_glu_transpept"/>
    <property type="match status" value="1"/>
</dbReference>
<evidence type="ECO:0000256" key="2">
    <source>
        <dbReference type="PIRSR" id="PIRSR600101-1"/>
    </source>
</evidence>
<protein>
    <submittedName>
        <fullName evidence="4">Gamma-glutamyltransferase 5a</fullName>
    </submittedName>
</protein>
<dbReference type="InterPro" id="IPR000101">
    <property type="entry name" value="GGT_peptidase"/>
</dbReference>
<reference evidence="4" key="2">
    <citation type="submission" date="2025-09" db="UniProtKB">
        <authorList>
            <consortium name="Ensembl"/>
        </authorList>
    </citation>
    <scope>IDENTIFICATION</scope>
</reference>
<dbReference type="GeneTree" id="ENSGT00940000155794"/>
<feature type="binding site" evidence="3">
    <location>
        <begin position="156"/>
        <end position="158"/>
    </location>
    <ligand>
        <name>L-glutamate</name>
        <dbReference type="ChEBI" id="CHEBI:29985"/>
    </ligand>
</feature>
<keyword evidence="5" id="KW-1185">Reference proteome</keyword>
<dbReference type="Proteomes" id="UP000261580">
    <property type="component" value="Unassembled WGS sequence"/>
</dbReference>
<evidence type="ECO:0000256" key="3">
    <source>
        <dbReference type="PIRSR" id="PIRSR600101-2"/>
    </source>
</evidence>